<comment type="caution">
    <text evidence="7">The sequence shown here is derived from an EMBL/GenBank/DDBJ whole genome shotgun (WGS) entry which is preliminary data.</text>
</comment>
<sequence>MKWYIASTLITGVMSVLITFLMTWNFDSKYIGVYGLVSSTAAFFLLVFYLGLDQALVRNFNTSENKKNTLYNCLLPCLIFFIIGSSVFLLNYSYFSKILYGESSLLFIILTCCLIFLMLIQRFFLLIIRCDGESKNFAINNILNKFFYILYILVFIIFSLESKVFSLIYGLLASILICNIFLLRSVYKYLTFDKSLYFDKKYFKYAIPLLFSTFIIGLLGFLDKFLISKWYGLNDLGKYVVVYNAGLIFSYFTSLVNIIWMPFVFKNQNKNIIEVINRFLSLIGYAAIFSASAFFLIKDYISFIFPQEYGGLIKFIYFILINCIVYTWSEIPSSIILLKNKSIYNLVAALFNLGLVVLCIPILKNNGFEYFFLIFFLGNILALILKLFLARIVNERFSINLSLFLVLILVVFSFSYFFDYTNVWTSWFLMMASFFLMVKYLIRCYIEIKSTKYEL</sequence>
<feature type="transmembrane region" description="Helical" evidence="6">
    <location>
        <begin position="137"/>
        <end position="158"/>
    </location>
</feature>
<dbReference type="Proteomes" id="UP000013086">
    <property type="component" value="Unassembled WGS sequence"/>
</dbReference>
<evidence type="ECO:0000256" key="3">
    <source>
        <dbReference type="ARBA" id="ARBA00022692"/>
    </source>
</evidence>
<keyword evidence="2" id="KW-1003">Cell membrane</keyword>
<evidence type="ECO:0000256" key="6">
    <source>
        <dbReference type="SAM" id="Phobius"/>
    </source>
</evidence>
<feature type="transmembrane region" description="Helical" evidence="6">
    <location>
        <begin position="73"/>
        <end position="92"/>
    </location>
</feature>
<dbReference type="InterPro" id="IPR050833">
    <property type="entry name" value="Poly_Biosynth_Transport"/>
</dbReference>
<evidence type="ECO:0000256" key="1">
    <source>
        <dbReference type="ARBA" id="ARBA00004651"/>
    </source>
</evidence>
<keyword evidence="4 6" id="KW-1133">Transmembrane helix</keyword>
<dbReference type="Pfam" id="PF01943">
    <property type="entry name" value="Polysacc_synt"/>
    <property type="match status" value="1"/>
</dbReference>
<protein>
    <recommendedName>
        <fullName evidence="9">Polysaccharide biosynthesis protein C-terminal domain-containing protein</fullName>
    </recommendedName>
</protein>
<organism evidence="7 8">
    <name type="scientific">Acinetobacter bohemicus ANC 3994</name>
    <dbReference type="NCBI Taxonomy" id="1217715"/>
    <lineage>
        <taxon>Bacteria</taxon>
        <taxon>Pseudomonadati</taxon>
        <taxon>Pseudomonadota</taxon>
        <taxon>Gammaproteobacteria</taxon>
        <taxon>Moraxellales</taxon>
        <taxon>Moraxellaceae</taxon>
        <taxon>Acinetobacter</taxon>
    </lineage>
</organism>
<keyword evidence="5 6" id="KW-0472">Membrane</keyword>
<feature type="transmembrane region" description="Helical" evidence="6">
    <location>
        <begin position="104"/>
        <end position="125"/>
    </location>
</feature>
<dbReference type="OrthoDB" id="6017905at2"/>
<keyword evidence="3 6" id="KW-0812">Transmembrane</keyword>
<feature type="transmembrane region" description="Helical" evidence="6">
    <location>
        <begin position="424"/>
        <end position="442"/>
    </location>
</feature>
<dbReference type="InterPro" id="IPR002797">
    <property type="entry name" value="Polysacc_synth"/>
</dbReference>
<feature type="transmembrane region" description="Helical" evidence="6">
    <location>
        <begin position="242"/>
        <end position="263"/>
    </location>
</feature>
<feature type="transmembrane region" description="Helical" evidence="6">
    <location>
        <begin position="30"/>
        <end position="52"/>
    </location>
</feature>
<evidence type="ECO:0000256" key="4">
    <source>
        <dbReference type="ARBA" id="ARBA00022989"/>
    </source>
</evidence>
<feature type="transmembrane region" description="Helical" evidence="6">
    <location>
        <begin position="401"/>
        <end position="418"/>
    </location>
</feature>
<accession>N8Q9B6</accession>
<gene>
    <name evidence="7" type="ORF">F994_03022</name>
</gene>
<feature type="transmembrane region" description="Helical" evidence="6">
    <location>
        <begin position="343"/>
        <end position="364"/>
    </location>
</feature>
<dbReference type="PANTHER" id="PTHR30250:SF11">
    <property type="entry name" value="O-ANTIGEN TRANSPORTER-RELATED"/>
    <property type="match status" value="1"/>
</dbReference>
<feature type="transmembrane region" description="Helical" evidence="6">
    <location>
        <begin position="275"/>
        <end position="297"/>
    </location>
</feature>
<dbReference type="EMBL" id="APOH01000025">
    <property type="protein sequence ID" value="ENU18502.1"/>
    <property type="molecule type" value="Genomic_DNA"/>
</dbReference>
<dbReference type="PANTHER" id="PTHR30250">
    <property type="entry name" value="PST FAMILY PREDICTED COLANIC ACID TRANSPORTER"/>
    <property type="match status" value="1"/>
</dbReference>
<reference evidence="7 8" key="1">
    <citation type="submission" date="2013-02" db="EMBL/GenBank/DDBJ databases">
        <title>The Genome Sequence of Acinetobacter sp. ANC 3994.</title>
        <authorList>
            <consortium name="The Broad Institute Genome Sequencing Platform"/>
            <consortium name="The Broad Institute Genome Sequencing Center for Infectious Disease"/>
            <person name="Cerqueira G."/>
            <person name="Feldgarden M."/>
            <person name="Courvalin P."/>
            <person name="Perichon B."/>
            <person name="Grillot-Courvalin C."/>
            <person name="Clermont D."/>
            <person name="Rocha E."/>
            <person name="Yoon E.-J."/>
            <person name="Nemec A."/>
            <person name="Walker B."/>
            <person name="Young S.K."/>
            <person name="Zeng Q."/>
            <person name="Gargeya S."/>
            <person name="Fitzgerald M."/>
            <person name="Haas B."/>
            <person name="Abouelleil A."/>
            <person name="Alvarado L."/>
            <person name="Arachchi H.M."/>
            <person name="Berlin A.M."/>
            <person name="Chapman S.B."/>
            <person name="Dewar J."/>
            <person name="Goldberg J."/>
            <person name="Griggs A."/>
            <person name="Gujja S."/>
            <person name="Hansen M."/>
            <person name="Howarth C."/>
            <person name="Imamovic A."/>
            <person name="Larimer J."/>
            <person name="McCowan C."/>
            <person name="Murphy C."/>
            <person name="Neiman D."/>
            <person name="Pearson M."/>
            <person name="Priest M."/>
            <person name="Roberts A."/>
            <person name="Saif S."/>
            <person name="Shea T."/>
            <person name="Sisk P."/>
            <person name="Sykes S."/>
            <person name="Wortman J."/>
            <person name="Nusbaum C."/>
            <person name="Birren B."/>
        </authorList>
    </citation>
    <scope>NUCLEOTIDE SEQUENCE [LARGE SCALE GENOMIC DNA]</scope>
    <source>
        <strain evidence="7 8">ANC 3994</strain>
    </source>
</reference>
<feature type="transmembrane region" description="Helical" evidence="6">
    <location>
        <begin position="309"/>
        <end position="331"/>
    </location>
</feature>
<feature type="transmembrane region" description="Helical" evidence="6">
    <location>
        <begin position="164"/>
        <end position="182"/>
    </location>
</feature>
<dbReference type="HOGENOM" id="CLU_600822_0_0_6"/>
<dbReference type="RefSeq" id="WP_004649662.1">
    <property type="nucleotide sequence ID" value="NZ_KB849167.1"/>
</dbReference>
<feature type="transmembrane region" description="Helical" evidence="6">
    <location>
        <begin position="5"/>
        <end position="24"/>
    </location>
</feature>
<name>N8Q9B6_9GAMM</name>
<evidence type="ECO:0000256" key="5">
    <source>
        <dbReference type="ARBA" id="ARBA00023136"/>
    </source>
</evidence>
<dbReference type="AlphaFoldDB" id="N8Q9B6"/>
<comment type="subcellular location">
    <subcellularLocation>
        <location evidence="1">Cell membrane</location>
        <topology evidence="1">Multi-pass membrane protein</topology>
    </subcellularLocation>
</comment>
<dbReference type="PATRIC" id="fig|1217715.3.peg.2950"/>
<evidence type="ECO:0000313" key="7">
    <source>
        <dbReference type="EMBL" id="ENU18502.1"/>
    </source>
</evidence>
<proteinExistence type="predicted"/>
<feature type="transmembrane region" description="Helical" evidence="6">
    <location>
        <begin position="370"/>
        <end position="389"/>
    </location>
</feature>
<dbReference type="eggNOG" id="COG2244">
    <property type="taxonomic scope" value="Bacteria"/>
</dbReference>
<evidence type="ECO:0008006" key="9">
    <source>
        <dbReference type="Google" id="ProtNLM"/>
    </source>
</evidence>
<feature type="transmembrane region" description="Helical" evidence="6">
    <location>
        <begin position="202"/>
        <end position="222"/>
    </location>
</feature>
<evidence type="ECO:0000313" key="8">
    <source>
        <dbReference type="Proteomes" id="UP000013086"/>
    </source>
</evidence>
<dbReference type="GO" id="GO:0005886">
    <property type="term" value="C:plasma membrane"/>
    <property type="evidence" value="ECO:0007669"/>
    <property type="project" value="UniProtKB-SubCell"/>
</dbReference>
<evidence type="ECO:0000256" key="2">
    <source>
        <dbReference type="ARBA" id="ARBA00022475"/>
    </source>
</evidence>